<dbReference type="Gene3D" id="3.40.462.20">
    <property type="match status" value="1"/>
</dbReference>
<keyword evidence="3" id="KW-0285">Flavoprotein</keyword>
<comment type="caution">
    <text evidence="7">The sequence shown here is derived from an EMBL/GenBank/DDBJ whole genome shotgun (WGS) entry which is preliminary data.</text>
</comment>
<organism evidence="7 8">
    <name type="scientific">Mycolicibacter engbaekii</name>
    <dbReference type="NCBI Taxonomy" id="188915"/>
    <lineage>
        <taxon>Bacteria</taxon>
        <taxon>Bacillati</taxon>
        <taxon>Actinomycetota</taxon>
        <taxon>Actinomycetes</taxon>
        <taxon>Mycobacteriales</taxon>
        <taxon>Mycobacteriaceae</taxon>
        <taxon>Mycolicibacter</taxon>
    </lineage>
</organism>
<reference evidence="7 8" key="1">
    <citation type="submission" date="2016-01" db="EMBL/GenBank/DDBJ databases">
        <title>The new phylogeny of the genus Mycobacterium.</title>
        <authorList>
            <person name="Tarcisio F."/>
            <person name="Conor M."/>
            <person name="Antonella G."/>
            <person name="Elisabetta G."/>
            <person name="Giulia F.S."/>
            <person name="Sara T."/>
            <person name="Anna F."/>
            <person name="Clotilde B."/>
            <person name="Roberto B."/>
            <person name="Veronica D.S."/>
            <person name="Fabio R."/>
            <person name="Monica P."/>
            <person name="Olivier J."/>
            <person name="Enrico T."/>
            <person name="Nicola S."/>
        </authorList>
    </citation>
    <scope>NUCLEOTIDE SEQUENCE [LARGE SCALE GENOMIC DNA]</scope>
    <source>
        <strain evidence="7 8">ATCC 27353</strain>
    </source>
</reference>
<dbReference type="PROSITE" id="PS00862">
    <property type="entry name" value="OX2_COVAL_FAD"/>
    <property type="match status" value="1"/>
</dbReference>
<dbReference type="PANTHER" id="PTHR42973">
    <property type="entry name" value="BINDING OXIDOREDUCTASE, PUTATIVE (AFU_ORTHOLOGUE AFUA_1G17690)-RELATED"/>
    <property type="match status" value="1"/>
</dbReference>
<dbReference type="Proteomes" id="UP000193465">
    <property type="component" value="Unassembled WGS sequence"/>
</dbReference>
<name>A0A1X1T6C9_9MYCO</name>
<keyword evidence="4" id="KW-0274">FAD</keyword>
<dbReference type="Gene3D" id="3.30.43.10">
    <property type="entry name" value="Uridine Diphospho-n-acetylenolpyruvylglucosamine Reductase, domain 2"/>
    <property type="match status" value="1"/>
</dbReference>
<dbReference type="GO" id="GO:0071949">
    <property type="term" value="F:FAD binding"/>
    <property type="evidence" value="ECO:0007669"/>
    <property type="project" value="InterPro"/>
</dbReference>
<evidence type="ECO:0000256" key="4">
    <source>
        <dbReference type="ARBA" id="ARBA00022827"/>
    </source>
</evidence>
<dbReference type="EMBL" id="LQOT01000075">
    <property type="protein sequence ID" value="ORV40134.1"/>
    <property type="molecule type" value="Genomic_DNA"/>
</dbReference>
<comment type="cofactor">
    <cofactor evidence="1">
        <name>FAD</name>
        <dbReference type="ChEBI" id="CHEBI:57692"/>
    </cofactor>
</comment>
<dbReference type="InterPro" id="IPR016166">
    <property type="entry name" value="FAD-bd_PCMH"/>
</dbReference>
<dbReference type="InterPro" id="IPR050416">
    <property type="entry name" value="FAD-linked_Oxidoreductase"/>
</dbReference>
<dbReference type="GO" id="GO:0016491">
    <property type="term" value="F:oxidoreductase activity"/>
    <property type="evidence" value="ECO:0007669"/>
    <property type="project" value="UniProtKB-KW"/>
</dbReference>
<dbReference type="InterPro" id="IPR016169">
    <property type="entry name" value="FAD-bd_PCMH_sub2"/>
</dbReference>
<comment type="similarity">
    <text evidence="2">Belongs to the oxygen-dependent FAD-linked oxidoreductase family.</text>
</comment>
<dbReference type="InterPro" id="IPR006093">
    <property type="entry name" value="Oxy_OxRdtase_FAD_BS"/>
</dbReference>
<dbReference type="Gene3D" id="3.30.465.10">
    <property type="match status" value="1"/>
</dbReference>
<evidence type="ECO:0000256" key="3">
    <source>
        <dbReference type="ARBA" id="ARBA00022630"/>
    </source>
</evidence>
<keyword evidence="8" id="KW-1185">Reference proteome</keyword>
<evidence type="ECO:0000256" key="5">
    <source>
        <dbReference type="ARBA" id="ARBA00023002"/>
    </source>
</evidence>
<dbReference type="Pfam" id="PF01565">
    <property type="entry name" value="FAD_binding_4"/>
    <property type="match status" value="1"/>
</dbReference>
<evidence type="ECO:0000256" key="2">
    <source>
        <dbReference type="ARBA" id="ARBA00005466"/>
    </source>
</evidence>
<accession>A0A1X1T6C9</accession>
<dbReference type="AlphaFoldDB" id="A0A1X1T6C9"/>
<evidence type="ECO:0000313" key="7">
    <source>
        <dbReference type="EMBL" id="ORV40134.1"/>
    </source>
</evidence>
<dbReference type="RefSeq" id="WP_085130307.1">
    <property type="nucleotide sequence ID" value="NZ_LQOT01000075.1"/>
</dbReference>
<dbReference type="STRING" id="188915.AWC02_19140"/>
<keyword evidence="5" id="KW-0560">Oxidoreductase</keyword>
<gene>
    <name evidence="7" type="ORF">AWC02_19140</name>
</gene>
<dbReference type="InterPro" id="IPR006094">
    <property type="entry name" value="Oxid_FAD_bind_N"/>
</dbReference>
<dbReference type="PROSITE" id="PS51387">
    <property type="entry name" value="FAD_PCMH"/>
    <property type="match status" value="1"/>
</dbReference>
<dbReference type="InterPro" id="IPR016167">
    <property type="entry name" value="FAD-bd_PCMH_sub1"/>
</dbReference>
<feature type="domain" description="FAD-binding PCMH-type" evidence="6">
    <location>
        <begin position="35"/>
        <end position="208"/>
    </location>
</feature>
<dbReference type="SUPFAM" id="SSF56176">
    <property type="entry name" value="FAD-binding/transporter-associated domain-like"/>
    <property type="match status" value="1"/>
</dbReference>
<proteinExistence type="inferred from homology"/>
<sequence>MPIAAADLSALVHDGLAHLPGQPEYELACQPWNVAVAQRPPVVGVPTSVQELVLLVQAAVGCGLRVAPQSTGHAAAALPPDALDNTLLLRLHRLTGVQVDPLARTARILGGTQWSEVLAACAPHGLTAVHGSAGDVSAVGFLLGGGISFYGRAYGLGSSTVREIEVVTADGALRRVSATEEPDLFWAIRGGGGSFGVVVTVEIDLLPLPDVVAGMLLWDLDAAPRVLPAWAQWTLTAPESATTSLRLMRFPPAPELPDAVRGRRLVVIDGAVLGSDNQAAEILAPLRELRPELDTFARIPSHALTGVHLDPPGPTPIVADHALLGELPGAAVAALLSAAGPDADTSLMFAELRHLGGALGRDIDAALPRVDAGYALFAAATADTPDLAARALNDTADVVAALAPWSTGTSLGNFDDRPGDASTAFCAAAWSRLQRVRERYDPQQVWVAVHEVTAG</sequence>
<evidence type="ECO:0000256" key="1">
    <source>
        <dbReference type="ARBA" id="ARBA00001974"/>
    </source>
</evidence>
<evidence type="ECO:0000313" key="8">
    <source>
        <dbReference type="Proteomes" id="UP000193465"/>
    </source>
</evidence>
<protein>
    <submittedName>
        <fullName evidence="7">FAD-linked oxidase</fullName>
    </submittedName>
</protein>
<dbReference type="InterPro" id="IPR036318">
    <property type="entry name" value="FAD-bd_PCMH-like_sf"/>
</dbReference>
<evidence type="ECO:0000259" key="6">
    <source>
        <dbReference type="PROSITE" id="PS51387"/>
    </source>
</evidence>
<dbReference type="PANTHER" id="PTHR42973:SF39">
    <property type="entry name" value="FAD-BINDING PCMH-TYPE DOMAIN-CONTAINING PROTEIN"/>
    <property type="match status" value="1"/>
</dbReference>